<dbReference type="InterPro" id="IPR001138">
    <property type="entry name" value="Zn2Cys6_DnaBD"/>
</dbReference>
<feature type="transmembrane region" description="Helical" evidence="4">
    <location>
        <begin position="754"/>
        <end position="774"/>
    </location>
</feature>
<feature type="transmembrane region" description="Helical" evidence="4">
    <location>
        <begin position="1030"/>
        <end position="1050"/>
    </location>
</feature>
<reference evidence="6 7" key="1">
    <citation type="submission" date="2020-01" db="EMBL/GenBank/DDBJ databases">
        <title>Identification and distribution of gene clusters putatively required for synthesis of sphingolipid metabolism inhibitors in phylogenetically diverse species of the filamentous fungus Fusarium.</title>
        <authorList>
            <person name="Kim H.-S."/>
            <person name="Busman M."/>
            <person name="Brown D.W."/>
            <person name="Divon H."/>
            <person name="Uhlig S."/>
            <person name="Proctor R.H."/>
        </authorList>
    </citation>
    <scope>NUCLEOTIDE SEQUENCE [LARGE SCALE GENOMIC DNA]</scope>
    <source>
        <strain evidence="6 7">NRRL 13308</strain>
    </source>
</reference>
<keyword evidence="2" id="KW-0539">Nucleus</keyword>
<dbReference type="PANTHER" id="PTHR47256:SF1">
    <property type="entry name" value="ZN(II)2CYS6 TRANSCRIPTION FACTOR (EUROFUNG)"/>
    <property type="match status" value="1"/>
</dbReference>
<gene>
    <name evidence="6" type="ORF">FACUT_1922</name>
</gene>
<keyword evidence="1" id="KW-0479">Metal-binding</keyword>
<evidence type="ECO:0000313" key="6">
    <source>
        <dbReference type="EMBL" id="KAF4442610.1"/>
    </source>
</evidence>
<dbReference type="CDD" id="cd00067">
    <property type="entry name" value="GAL4"/>
    <property type="match status" value="1"/>
</dbReference>
<keyword evidence="4" id="KW-0812">Transmembrane</keyword>
<evidence type="ECO:0000259" key="5">
    <source>
        <dbReference type="PROSITE" id="PS50048"/>
    </source>
</evidence>
<evidence type="ECO:0000256" key="1">
    <source>
        <dbReference type="ARBA" id="ARBA00022723"/>
    </source>
</evidence>
<dbReference type="GO" id="GO:0008270">
    <property type="term" value="F:zinc ion binding"/>
    <property type="evidence" value="ECO:0007669"/>
    <property type="project" value="InterPro"/>
</dbReference>
<feature type="transmembrane region" description="Helical" evidence="4">
    <location>
        <begin position="896"/>
        <end position="921"/>
    </location>
</feature>
<dbReference type="PANTHER" id="PTHR47256">
    <property type="entry name" value="ZN(II)2CYS6 TRANSCRIPTION FACTOR (EUROFUNG)-RELATED"/>
    <property type="match status" value="1"/>
</dbReference>
<dbReference type="EMBL" id="JAADJF010000039">
    <property type="protein sequence ID" value="KAF4442610.1"/>
    <property type="molecule type" value="Genomic_DNA"/>
</dbReference>
<evidence type="ECO:0000256" key="3">
    <source>
        <dbReference type="SAM" id="MobiDB-lite"/>
    </source>
</evidence>
<keyword evidence="7" id="KW-1185">Reference proteome</keyword>
<dbReference type="GO" id="GO:0006351">
    <property type="term" value="P:DNA-templated transcription"/>
    <property type="evidence" value="ECO:0007669"/>
    <property type="project" value="InterPro"/>
</dbReference>
<feature type="transmembrane region" description="Helical" evidence="4">
    <location>
        <begin position="794"/>
        <end position="815"/>
    </location>
</feature>
<dbReference type="SUPFAM" id="SSF57701">
    <property type="entry name" value="Zn2/Cys6 DNA-binding domain"/>
    <property type="match status" value="1"/>
</dbReference>
<dbReference type="Pfam" id="PF01757">
    <property type="entry name" value="Acyl_transf_3"/>
    <property type="match status" value="1"/>
</dbReference>
<sequence length="1120" mass="126894">MIPHRTPSISDASTSSAQETSQTAGPRRLLPAARPQQAESSTHYQTAPLAKKRAPIALACETCRQKKIKCNGARPVCSQCRARKSECVYRATANTDYRDKYEALLESHPAAVVYRAIQKRPRTEALEIVRRIQAGVDAETLMRQLSSSDLLLQVQLEPETRSRYQFIYSPLMPTYLQTDDNPFMRSLIHEWSTRDDIVSIAAPAFTETDLGYRAQYLRPHHAAAIVDSRLDEIVPSRWTTVNISDNTMREFIRAYFLQEYDWFTFFHKDYFLDDMISGSNTFCSSLLVNAVLAVGCQCRNSASEPAEYWNPNSLGYKFLEEARRLWIVEVTHNRSLTTLQSALVLNTIVNMFDMDPLSSAFLVRSIEMAHELGLFEPTTYIMNKKLRNSYDLTAWSLFHWQCTLSYQFMTQPLLTGPPKTPLPDPDRDPDWFGEIWLKYPSSSTLVPLRIGLVFKAKMSFSVVLNEAMLEIQEDSTDSYLFQNGGKKIIEMAEKLGTWYKAMPEPLSPTKIVSPSQLKIHLHYCYVIVQLYEILAPEGQRQAPNLPIEEEQLQKTLSKYRGYFETILRIHYLRHSFESGNMMLTRFLAMLAFLSLNKIESLTTSTEPGHIITGSGLDVGDTDPKEARATLLMAQKGLSDQGRGYYLPKTLLHEVLANMTASDATILQSFITIPPEGPDKTQERKMYMESHCPPDILRIANDPNFRPPRSPADLSRGFKGFEALAPSSYISIIISYSHETMSMLSCLSAPLDTEGVAIFFVASGYALSATPFWLIHAARYEQLEEVIASSLFRRWLRLFAPVFVTTLVVIFLQHGAEALWPGISELSLYADLVLLLQQLREFSFPFFRETGPSGYAAPFDHNPHLWTIQVEFIGSLIAYMSLVALSRLKTIGRISSLTFMIIYFLYFVDCWYGAMFTAGMLICDVHLLTSADTFHRECQENGDTRASYGQWAMVTMGLYLGGVPHVPSTRLLARNPGWALLSSLKPEIMADPKWIYLFWSATLVVGVVPYVPTVKRTLCSRMCQELGRISYGLYLIHGPVMWTFGSTLYSWSGCCRAANSGQENRQSILGLELEFVLPHVILLPLTLALARLVADFVDAPSIRLAKWLYESSLRKDPDNIY</sequence>
<proteinExistence type="predicted"/>
<dbReference type="Pfam" id="PF04082">
    <property type="entry name" value="Fungal_trans"/>
    <property type="match status" value="1"/>
</dbReference>
<dbReference type="AlphaFoldDB" id="A0A8H4K2K2"/>
<feature type="transmembrane region" description="Helical" evidence="4">
    <location>
        <begin position="993"/>
        <end position="1010"/>
    </location>
</feature>
<dbReference type="InterPro" id="IPR002656">
    <property type="entry name" value="Acyl_transf_3_dom"/>
</dbReference>
<protein>
    <submittedName>
        <fullName evidence="6">Nitrate assimilation regulatory nirA</fullName>
    </submittedName>
</protein>
<dbReference type="Pfam" id="PF00172">
    <property type="entry name" value="Zn_clus"/>
    <property type="match status" value="1"/>
</dbReference>
<evidence type="ECO:0000256" key="4">
    <source>
        <dbReference type="SAM" id="Phobius"/>
    </source>
</evidence>
<dbReference type="GO" id="GO:0000981">
    <property type="term" value="F:DNA-binding transcription factor activity, RNA polymerase II-specific"/>
    <property type="evidence" value="ECO:0007669"/>
    <property type="project" value="InterPro"/>
</dbReference>
<feature type="transmembrane region" description="Helical" evidence="4">
    <location>
        <begin position="1074"/>
        <end position="1093"/>
    </location>
</feature>
<dbReference type="InterPro" id="IPR007219">
    <property type="entry name" value="XnlR_reg_dom"/>
</dbReference>
<dbReference type="InterPro" id="IPR053187">
    <property type="entry name" value="Notoamide_regulator"/>
</dbReference>
<keyword evidence="4" id="KW-1133">Transmembrane helix</keyword>
<dbReference type="CDD" id="cd12148">
    <property type="entry name" value="fungal_TF_MHR"/>
    <property type="match status" value="1"/>
</dbReference>
<feature type="domain" description="Zn(2)-C6 fungal-type" evidence="5">
    <location>
        <begin position="59"/>
        <end position="89"/>
    </location>
</feature>
<name>A0A8H4K2K2_9HYPO</name>
<comment type="caution">
    <text evidence="6">The sequence shown here is derived from an EMBL/GenBank/DDBJ whole genome shotgun (WGS) entry which is preliminary data.</text>
</comment>
<dbReference type="GO" id="GO:0016747">
    <property type="term" value="F:acyltransferase activity, transferring groups other than amino-acyl groups"/>
    <property type="evidence" value="ECO:0007669"/>
    <property type="project" value="InterPro"/>
</dbReference>
<accession>A0A8H4K2K2</accession>
<keyword evidence="4" id="KW-0472">Membrane</keyword>
<dbReference type="GO" id="GO:0003677">
    <property type="term" value="F:DNA binding"/>
    <property type="evidence" value="ECO:0007669"/>
    <property type="project" value="InterPro"/>
</dbReference>
<evidence type="ECO:0000256" key="2">
    <source>
        <dbReference type="ARBA" id="ARBA00023242"/>
    </source>
</evidence>
<dbReference type="SMART" id="SM00066">
    <property type="entry name" value="GAL4"/>
    <property type="match status" value="1"/>
</dbReference>
<dbReference type="OrthoDB" id="426882at2759"/>
<feature type="transmembrane region" description="Helical" evidence="4">
    <location>
        <begin position="864"/>
        <end position="884"/>
    </location>
</feature>
<dbReference type="InterPro" id="IPR036864">
    <property type="entry name" value="Zn2-C6_fun-type_DNA-bd_sf"/>
</dbReference>
<dbReference type="PROSITE" id="PS00463">
    <property type="entry name" value="ZN2_CY6_FUNGAL_1"/>
    <property type="match status" value="1"/>
</dbReference>
<dbReference type="Gene3D" id="4.10.240.10">
    <property type="entry name" value="Zn(2)-C6 fungal-type DNA-binding domain"/>
    <property type="match status" value="1"/>
</dbReference>
<organism evidence="6 7">
    <name type="scientific">Fusarium acutatum</name>
    <dbReference type="NCBI Taxonomy" id="78861"/>
    <lineage>
        <taxon>Eukaryota</taxon>
        <taxon>Fungi</taxon>
        <taxon>Dikarya</taxon>
        <taxon>Ascomycota</taxon>
        <taxon>Pezizomycotina</taxon>
        <taxon>Sordariomycetes</taxon>
        <taxon>Hypocreomycetidae</taxon>
        <taxon>Hypocreales</taxon>
        <taxon>Nectriaceae</taxon>
        <taxon>Fusarium</taxon>
        <taxon>Fusarium fujikuroi species complex</taxon>
    </lineage>
</organism>
<evidence type="ECO:0000313" key="7">
    <source>
        <dbReference type="Proteomes" id="UP000536711"/>
    </source>
</evidence>
<feature type="compositionally biased region" description="Low complexity" evidence="3">
    <location>
        <begin position="10"/>
        <end position="24"/>
    </location>
</feature>
<feature type="region of interest" description="Disordered" evidence="3">
    <location>
        <begin position="1"/>
        <end position="47"/>
    </location>
</feature>
<dbReference type="Proteomes" id="UP000536711">
    <property type="component" value="Unassembled WGS sequence"/>
</dbReference>
<dbReference type="PROSITE" id="PS50048">
    <property type="entry name" value="ZN2_CY6_FUNGAL_2"/>
    <property type="match status" value="1"/>
</dbReference>